<evidence type="ECO:0000256" key="2">
    <source>
        <dbReference type="SAM" id="Phobius"/>
    </source>
</evidence>
<protein>
    <recommendedName>
        <fullName evidence="3">Heparan-alpha-glucosaminide N-acetyltransferase catalytic domain-containing protein</fullName>
    </recommendedName>
</protein>
<keyword evidence="2" id="KW-1133">Transmembrane helix</keyword>
<accession>A0A0A0C2I2</accession>
<reference evidence="4 5" key="1">
    <citation type="submission" date="2013-08" db="EMBL/GenBank/DDBJ databases">
        <title>Genome sequencing of Cellulomonas bogoriensis 69B4.</title>
        <authorList>
            <person name="Chen F."/>
            <person name="Li Y."/>
            <person name="Wang G."/>
        </authorList>
    </citation>
    <scope>NUCLEOTIDE SEQUENCE [LARGE SCALE GENOMIC DNA]</scope>
    <source>
        <strain evidence="4 5">69B4</strain>
    </source>
</reference>
<gene>
    <name evidence="4" type="ORF">N869_12520</name>
</gene>
<organism evidence="4 5">
    <name type="scientific">Cellulomonas bogoriensis 69B4 = DSM 16987</name>
    <dbReference type="NCBI Taxonomy" id="1386082"/>
    <lineage>
        <taxon>Bacteria</taxon>
        <taxon>Bacillati</taxon>
        <taxon>Actinomycetota</taxon>
        <taxon>Actinomycetes</taxon>
        <taxon>Micrococcales</taxon>
        <taxon>Cellulomonadaceae</taxon>
        <taxon>Cellulomonas</taxon>
    </lineage>
</organism>
<sequence length="410" mass="42378">MKRVVGADVARGLAVLGMFTAHLGDERSVTFASLRWMEVVDGRSAALFAFLAGVSAALLSGGPRPVTGARLGHARVRVLGRAVLLWPLGAVLIALATPVMVILPGYAVMFGLTALLLSVRTRWVLVGAAVVALVGPVVVSLVREATPLTRLPQPVDVLVGDHYPAAVWMAYLLAGLAVGRTDLAGTRAPWRLLAWAVPLATVGYGSGLLAREVLPPDAWRTRALMDVAPHANTTPEVVGNVGVALAVLGVSLLAARHLRGLVVPLAATGALALTAYSGHIVAIAVMGNAVVWQPSNARLGVFILVTAVVATLWRRFVGRGPLEAGLHLASTAFADALVPAGRRRPDPIPGVMGSDADQQPAVEHREPPVGSRTPGAPPVGDDLEGDVVGEGVGEGLAGELRGRDPLGPQP</sequence>
<feature type="transmembrane region" description="Helical" evidence="2">
    <location>
        <begin position="262"/>
        <end position="285"/>
    </location>
</feature>
<name>A0A0A0C2I2_9CELL</name>
<dbReference type="Pfam" id="PF07786">
    <property type="entry name" value="HGSNAT_cat"/>
    <property type="match status" value="1"/>
</dbReference>
<feature type="transmembrane region" description="Helical" evidence="2">
    <location>
        <begin position="162"/>
        <end position="180"/>
    </location>
</feature>
<dbReference type="InterPro" id="IPR012429">
    <property type="entry name" value="HGSNAT_cat"/>
</dbReference>
<dbReference type="OrthoDB" id="4966979at2"/>
<dbReference type="EMBL" id="AXCZ01000004">
    <property type="protein sequence ID" value="KGM14385.1"/>
    <property type="molecule type" value="Genomic_DNA"/>
</dbReference>
<comment type="caution">
    <text evidence="4">The sequence shown here is derived from an EMBL/GenBank/DDBJ whole genome shotgun (WGS) entry which is preliminary data.</text>
</comment>
<feature type="transmembrane region" description="Helical" evidence="2">
    <location>
        <begin position="123"/>
        <end position="142"/>
    </location>
</feature>
<evidence type="ECO:0000259" key="3">
    <source>
        <dbReference type="Pfam" id="PF07786"/>
    </source>
</evidence>
<proteinExistence type="predicted"/>
<evidence type="ECO:0000313" key="4">
    <source>
        <dbReference type="EMBL" id="KGM14385.1"/>
    </source>
</evidence>
<keyword evidence="2" id="KW-0812">Transmembrane</keyword>
<feature type="transmembrane region" description="Helical" evidence="2">
    <location>
        <begin position="83"/>
        <end position="116"/>
    </location>
</feature>
<dbReference type="Proteomes" id="UP000054314">
    <property type="component" value="Unassembled WGS sequence"/>
</dbReference>
<keyword evidence="2" id="KW-0472">Membrane</keyword>
<feature type="domain" description="Heparan-alpha-glucosaminide N-acetyltransferase catalytic" evidence="3">
    <location>
        <begin position="3"/>
        <end position="185"/>
    </location>
</feature>
<evidence type="ECO:0000313" key="5">
    <source>
        <dbReference type="Proteomes" id="UP000054314"/>
    </source>
</evidence>
<feature type="transmembrane region" description="Helical" evidence="2">
    <location>
        <begin position="297"/>
        <end position="313"/>
    </location>
</feature>
<keyword evidence="5" id="KW-1185">Reference proteome</keyword>
<feature type="transmembrane region" description="Helical" evidence="2">
    <location>
        <begin position="237"/>
        <end position="255"/>
    </location>
</feature>
<feature type="region of interest" description="Disordered" evidence="1">
    <location>
        <begin position="344"/>
        <end position="410"/>
    </location>
</feature>
<evidence type="ECO:0000256" key="1">
    <source>
        <dbReference type="SAM" id="MobiDB-lite"/>
    </source>
</evidence>
<feature type="transmembrane region" description="Helical" evidence="2">
    <location>
        <begin position="45"/>
        <end position="63"/>
    </location>
</feature>
<feature type="transmembrane region" description="Helical" evidence="2">
    <location>
        <begin position="192"/>
        <end position="210"/>
    </location>
</feature>
<dbReference type="AlphaFoldDB" id="A0A0A0C2I2"/>